<keyword evidence="2" id="KW-1185">Reference proteome</keyword>
<dbReference type="InterPro" id="IPR012340">
    <property type="entry name" value="NA-bd_OB-fold"/>
</dbReference>
<dbReference type="SUPFAM" id="SSF50249">
    <property type="entry name" value="Nucleic acid-binding proteins"/>
    <property type="match status" value="1"/>
</dbReference>
<dbReference type="Gene3D" id="2.40.50.140">
    <property type="entry name" value="Nucleic acid-binding proteins"/>
    <property type="match status" value="1"/>
</dbReference>
<accession>A0A161Y2V2</accession>
<dbReference type="STRING" id="1573173.A0A161Y2V2"/>
<sequence>MGYYDEEVSSLWCWALHQKLHEAVSVTSYPAPSVVVQTMLAPVFKQHRILDLADGHVAAMTETGDIKQCLSVIDQSNVWFRLRQARH</sequence>
<proteinExistence type="predicted"/>
<comment type="caution">
    <text evidence="1">The sequence shown here is derived from an EMBL/GenBank/DDBJ whole genome shotgun (WGS) entry which is preliminary data.</text>
</comment>
<evidence type="ECO:0000313" key="1">
    <source>
        <dbReference type="EMBL" id="KZL83732.1"/>
    </source>
</evidence>
<dbReference type="AlphaFoldDB" id="A0A161Y2V2"/>
<protein>
    <submittedName>
        <fullName evidence="1">Woronin body major protein</fullName>
    </submittedName>
</protein>
<organism evidence="1 2">
    <name type="scientific">Colletotrichum incanum</name>
    <name type="common">Soybean anthracnose fungus</name>
    <dbReference type="NCBI Taxonomy" id="1573173"/>
    <lineage>
        <taxon>Eukaryota</taxon>
        <taxon>Fungi</taxon>
        <taxon>Dikarya</taxon>
        <taxon>Ascomycota</taxon>
        <taxon>Pezizomycotina</taxon>
        <taxon>Sordariomycetes</taxon>
        <taxon>Hypocreomycetidae</taxon>
        <taxon>Glomerellales</taxon>
        <taxon>Glomerellaceae</taxon>
        <taxon>Colletotrichum</taxon>
        <taxon>Colletotrichum spaethianum species complex</taxon>
    </lineage>
</organism>
<dbReference type="Proteomes" id="UP000076584">
    <property type="component" value="Unassembled WGS sequence"/>
</dbReference>
<name>A0A161Y2V2_COLIC</name>
<dbReference type="EMBL" id="LFIW01001080">
    <property type="protein sequence ID" value="KZL83732.1"/>
    <property type="molecule type" value="Genomic_DNA"/>
</dbReference>
<gene>
    <name evidence="1" type="ORF">CI238_11132</name>
</gene>
<reference evidence="1 2" key="1">
    <citation type="submission" date="2015-06" db="EMBL/GenBank/DDBJ databases">
        <title>Survival trade-offs in plant roots during colonization by closely related pathogenic and mutualistic fungi.</title>
        <authorList>
            <person name="Hacquard S."/>
            <person name="Kracher B."/>
            <person name="Hiruma K."/>
            <person name="Weinman A."/>
            <person name="Muench P."/>
            <person name="Garrido Oter R."/>
            <person name="Ver Loren van Themaat E."/>
            <person name="Dallerey J.-F."/>
            <person name="Damm U."/>
            <person name="Henrissat B."/>
            <person name="Lespinet O."/>
            <person name="Thon M."/>
            <person name="Kemen E."/>
            <person name="McHardy A.C."/>
            <person name="Schulze-Lefert P."/>
            <person name="O'Connell R.J."/>
        </authorList>
    </citation>
    <scope>NUCLEOTIDE SEQUENCE [LARGE SCALE GENOMIC DNA]</scope>
    <source>
        <strain evidence="1 2">MAFF 238704</strain>
    </source>
</reference>
<evidence type="ECO:0000313" key="2">
    <source>
        <dbReference type="Proteomes" id="UP000076584"/>
    </source>
</evidence>